<organism evidence="9 10">
    <name type="scientific">Rhodoplanes serenus</name>
    <dbReference type="NCBI Taxonomy" id="200615"/>
    <lineage>
        <taxon>Bacteria</taxon>
        <taxon>Pseudomonadati</taxon>
        <taxon>Pseudomonadota</taxon>
        <taxon>Alphaproteobacteria</taxon>
        <taxon>Hyphomicrobiales</taxon>
        <taxon>Nitrobacteraceae</taxon>
        <taxon>Rhodoplanes</taxon>
    </lineage>
</organism>
<dbReference type="InterPro" id="IPR003594">
    <property type="entry name" value="HATPase_dom"/>
</dbReference>
<evidence type="ECO:0000313" key="9">
    <source>
        <dbReference type="EMBL" id="VCU09297.1"/>
    </source>
</evidence>
<evidence type="ECO:0000256" key="4">
    <source>
        <dbReference type="ARBA" id="ARBA00022679"/>
    </source>
</evidence>
<keyword evidence="5" id="KW-0547">Nucleotide-binding</keyword>
<dbReference type="PRINTS" id="PR00344">
    <property type="entry name" value="BCTRLSENSOR"/>
</dbReference>
<evidence type="ECO:0000256" key="5">
    <source>
        <dbReference type="ARBA" id="ARBA00022741"/>
    </source>
</evidence>
<keyword evidence="7" id="KW-0067">ATP-binding</keyword>
<dbReference type="SUPFAM" id="SSF55874">
    <property type="entry name" value="ATPase domain of HSP90 chaperone/DNA topoisomerase II/histidine kinase"/>
    <property type="match status" value="1"/>
</dbReference>
<dbReference type="AlphaFoldDB" id="A0A3S4B4Z8"/>
<keyword evidence="3" id="KW-0597">Phosphoprotein</keyword>
<dbReference type="EMBL" id="UWOC01000144">
    <property type="protein sequence ID" value="VCU09297.1"/>
    <property type="molecule type" value="Genomic_DNA"/>
</dbReference>
<dbReference type="GO" id="GO:0005524">
    <property type="term" value="F:ATP binding"/>
    <property type="evidence" value="ECO:0007669"/>
    <property type="project" value="UniProtKB-KW"/>
</dbReference>
<comment type="catalytic activity">
    <reaction evidence="1">
        <text>ATP + protein L-histidine = ADP + protein N-phospho-L-histidine.</text>
        <dbReference type="EC" id="2.7.13.3"/>
    </reaction>
</comment>
<dbReference type="InterPro" id="IPR004358">
    <property type="entry name" value="Sig_transdc_His_kin-like_C"/>
</dbReference>
<dbReference type="OrthoDB" id="341208at2"/>
<dbReference type="GO" id="GO:0004673">
    <property type="term" value="F:protein histidine kinase activity"/>
    <property type="evidence" value="ECO:0007669"/>
    <property type="project" value="UniProtKB-EC"/>
</dbReference>
<evidence type="ECO:0000313" key="10">
    <source>
        <dbReference type="Proteomes" id="UP000289200"/>
    </source>
</evidence>
<dbReference type="PROSITE" id="PS50109">
    <property type="entry name" value="HIS_KIN"/>
    <property type="match status" value="1"/>
</dbReference>
<dbReference type="SMART" id="SM00387">
    <property type="entry name" value="HATPase_c"/>
    <property type="match status" value="1"/>
</dbReference>
<dbReference type="PANTHER" id="PTHR41523:SF8">
    <property type="entry name" value="ETHYLENE RESPONSE SENSOR PROTEIN"/>
    <property type="match status" value="1"/>
</dbReference>
<dbReference type="PANTHER" id="PTHR41523">
    <property type="entry name" value="TWO-COMPONENT SYSTEM SENSOR PROTEIN"/>
    <property type="match status" value="1"/>
</dbReference>
<sequence length="221" mass="23767">MSTLDSDLDDHADPVVDSSQRAVVRRLAHGLLEVRAGSFEPSERPPSSEAAAILMAETVAGIETMLSLHRRIVPSTSLHRIDFGAVLLELCEQIVGRMARARRFDIRVDIAPRCLLPGVDVARLSLIATELIINAIEHAHPAGIPGILEIGSHVDPVGTLTLTVSDDGIGLPAEFDPRRDGGLGLILIRSLGRRLGATISYESFGLGLQVTVTMPVRLRPQ</sequence>
<keyword evidence="4" id="KW-0808">Transferase</keyword>
<dbReference type="Pfam" id="PF02518">
    <property type="entry name" value="HATPase_c"/>
    <property type="match status" value="1"/>
</dbReference>
<accession>A0A3S4B4Z8</accession>
<dbReference type="InterPro" id="IPR005467">
    <property type="entry name" value="His_kinase_dom"/>
</dbReference>
<gene>
    <name evidence="9" type="ORF">RHODGE_RHODGE_02471</name>
</gene>
<evidence type="ECO:0000256" key="3">
    <source>
        <dbReference type="ARBA" id="ARBA00022553"/>
    </source>
</evidence>
<dbReference type="RefSeq" id="WP_129609226.1">
    <property type="nucleotide sequence ID" value="NZ_UWOC01000144.1"/>
</dbReference>
<keyword evidence="6 9" id="KW-0418">Kinase</keyword>
<dbReference type="Gene3D" id="3.30.565.10">
    <property type="entry name" value="Histidine kinase-like ATPase, C-terminal domain"/>
    <property type="match status" value="1"/>
</dbReference>
<evidence type="ECO:0000256" key="2">
    <source>
        <dbReference type="ARBA" id="ARBA00012438"/>
    </source>
</evidence>
<evidence type="ECO:0000256" key="7">
    <source>
        <dbReference type="ARBA" id="ARBA00022840"/>
    </source>
</evidence>
<feature type="domain" description="Histidine kinase" evidence="8">
    <location>
        <begin position="62"/>
        <end position="218"/>
    </location>
</feature>
<dbReference type="InterPro" id="IPR036890">
    <property type="entry name" value="HATPase_C_sf"/>
</dbReference>
<dbReference type="Proteomes" id="UP000289200">
    <property type="component" value="Unassembled WGS sequence"/>
</dbReference>
<proteinExistence type="predicted"/>
<comment type="caution">
    <text evidence="9">The sequence shown here is derived from an EMBL/GenBank/DDBJ whole genome shotgun (WGS) entry which is preliminary data.</text>
</comment>
<evidence type="ECO:0000256" key="6">
    <source>
        <dbReference type="ARBA" id="ARBA00022777"/>
    </source>
</evidence>
<name>A0A3S4B4Z8_9BRAD</name>
<protein>
    <recommendedName>
        <fullName evidence="2">histidine kinase</fullName>
        <ecNumber evidence="2">2.7.13.3</ecNumber>
    </recommendedName>
</protein>
<evidence type="ECO:0000256" key="1">
    <source>
        <dbReference type="ARBA" id="ARBA00000085"/>
    </source>
</evidence>
<evidence type="ECO:0000259" key="8">
    <source>
        <dbReference type="PROSITE" id="PS50109"/>
    </source>
</evidence>
<keyword evidence="10" id="KW-1185">Reference proteome</keyword>
<reference evidence="10" key="1">
    <citation type="submission" date="2018-10" db="EMBL/GenBank/DDBJ databases">
        <authorList>
            <person name="Peiro R."/>
            <person name="Begona"/>
            <person name="Cbmso G."/>
            <person name="Lopez M."/>
            <person name="Gonzalez S."/>
            <person name="Sacristan E."/>
            <person name="Castillo E."/>
        </authorList>
    </citation>
    <scope>NUCLEOTIDE SEQUENCE [LARGE SCALE GENOMIC DNA]</scope>
</reference>
<dbReference type="EC" id="2.7.13.3" evidence="2"/>